<dbReference type="PANTHER" id="PTHR48033:SF10">
    <property type="entry name" value="RNA-BINDING PROTEIN SQUID"/>
    <property type="match status" value="1"/>
</dbReference>
<feature type="compositionally biased region" description="Polar residues" evidence="4">
    <location>
        <begin position="10"/>
        <end position="38"/>
    </location>
</feature>
<dbReference type="GO" id="GO:0005654">
    <property type="term" value="C:nucleoplasm"/>
    <property type="evidence" value="ECO:0007669"/>
    <property type="project" value="TreeGrafter"/>
</dbReference>
<name>A0AAD9PKB5_9APIC</name>
<dbReference type="GO" id="GO:0003723">
    <property type="term" value="F:RNA binding"/>
    <property type="evidence" value="ECO:0007669"/>
    <property type="project" value="UniProtKB-UniRule"/>
</dbReference>
<evidence type="ECO:0000256" key="1">
    <source>
        <dbReference type="ARBA" id="ARBA00004123"/>
    </source>
</evidence>
<dbReference type="SUPFAM" id="SSF54928">
    <property type="entry name" value="RNA-binding domain, RBD"/>
    <property type="match status" value="2"/>
</dbReference>
<keyword evidence="3" id="KW-0694">RNA-binding</keyword>
<dbReference type="KEGG" id="bdw:94335942"/>
<organism evidence="6 7">
    <name type="scientific">Babesia duncani</name>
    <dbReference type="NCBI Taxonomy" id="323732"/>
    <lineage>
        <taxon>Eukaryota</taxon>
        <taxon>Sar</taxon>
        <taxon>Alveolata</taxon>
        <taxon>Apicomplexa</taxon>
        <taxon>Aconoidasida</taxon>
        <taxon>Piroplasmida</taxon>
        <taxon>Babesiidae</taxon>
        <taxon>Babesia</taxon>
    </lineage>
</organism>
<proteinExistence type="predicted"/>
<keyword evidence="2" id="KW-0539">Nucleus</keyword>
<feature type="domain" description="RRM" evidence="5">
    <location>
        <begin position="132"/>
        <end position="208"/>
    </location>
</feature>
<dbReference type="GO" id="GO:0000785">
    <property type="term" value="C:chromatin"/>
    <property type="evidence" value="ECO:0007669"/>
    <property type="project" value="TreeGrafter"/>
</dbReference>
<evidence type="ECO:0000256" key="3">
    <source>
        <dbReference type="PROSITE-ProRule" id="PRU00176"/>
    </source>
</evidence>
<dbReference type="Pfam" id="PF00076">
    <property type="entry name" value="RRM_1"/>
    <property type="match status" value="2"/>
</dbReference>
<dbReference type="GO" id="GO:0010468">
    <property type="term" value="P:regulation of gene expression"/>
    <property type="evidence" value="ECO:0007669"/>
    <property type="project" value="TreeGrafter"/>
</dbReference>
<evidence type="ECO:0000313" key="6">
    <source>
        <dbReference type="EMBL" id="KAK2196398.1"/>
    </source>
</evidence>
<dbReference type="InterPro" id="IPR035979">
    <property type="entry name" value="RBD_domain_sf"/>
</dbReference>
<dbReference type="EMBL" id="JALLKP010000002">
    <property type="protein sequence ID" value="KAK2196398.1"/>
    <property type="molecule type" value="Genomic_DNA"/>
</dbReference>
<feature type="domain" description="RRM" evidence="5">
    <location>
        <begin position="48"/>
        <end position="124"/>
    </location>
</feature>
<dbReference type="InterPro" id="IPR012677">
    <property type="entry name" value="Nucleotide-bd_a/b_plait_sf"/>
</dbReference>
<protein>
    <submittedName>
        <fullName evidence="6">Bifunctional RNA-binding domain superfamily/Nucleotide-binding alpha-beta plait domain superfamily/RNA recognition motif domain</fullName>
    </submittedName>
</protein>
<evidence type="ECO:0000313" key="7">
    <source>
        <dbReference type="Proteomes" id="UP001214638"/>
    </source>
</evidence>
<dbReference type="Proteomes" id="UP001214638">
    <property type="component" value="Unassembled WGS sequence"/>
</dbReference>
<feature type="region of interest" description="Disordered" evidence="4">
    <location>
        <begin position="1"/>
        <end position="41"/>
    </location>
</feature>
<sequence length="296" mass="33864">MEEEEVTKEPQMSESEMIQTDFKSSPNIPFSDAGSTEVGTKDNSDGHLKFFVGGIHPNADSYELSTYFGRYGHVLAVNIMRNPMTGGHRGFGFVTIKIQENSQSVFADEHMILGQKVDVRPLQQDATSNLRRKIFVGGLAKTLTEDVLREYFERMGGIDQVIIMRQPDGTSRKFGFVIFSQEESAQKALMTPSHYIAGSKVDVRPAESRTKSARIPNGFMYMAPPQQQKQQQQVHMVPYSPYHTYPMYIYNHQAPGYNPVMYPAYPAYYTDPYQYGYVDYRVQAQQSQLRDRQDHY</sequence>
<comment type="subcellular location">
    <subcellularLocation>
        <location evidence="1">Nucleus</location>
    </subcellularLocation>
</comment>
<accession>A0AAD9PKB5</accession>
<dbReference type="GeneID" id="94335942"/>
<evidence type="ECO:0000259" key="5">
    <source>
        <dbReference type="PROSITE" id="PS50102"/>
    </source>
</evidence>
<dbReference type="RefSeq" id="XP_067803240.1">
    <property type="nucleotide sequence ID" value="XM_067946676.1"/>
</dbReference>
<dbReference type="PROSITE" id="PS50102">
    <property type="entry name" value="RRM"/>
    <property type="match status" value="2"/>
</dbReference>
<keyword evidence="7" id="KW-1185">Reference proteome</keyword>
<evidence type="ECO:0000256" key="4">
    <source>
        <dbReference type="SAM" id="MobiDB-lite"/>
    </source>
</evidence>
<reference evidence="6" key="1">
    <citation type="journal article" date="2023" name="Nat. Microbiol.">
        <title>Babesia duncani multi-omics identifies virulence factors and drug targets.</title>
        <authorList>
            <person name="Singh P."/>
            <person name="Lonardi S."/>
            <person name="Liang Q."/>
            <person name="Vydyam P."/>
            <person name="Khabirova E."/>
            <person name="Fang T."/>
            <person name="Gihaz S."/>
            <person name="Thekkiniath J."/>
            <person name="Munshi M."/>
            <person name="Abel S."/>
            <person name="Ciampossin L."/>
            <person name="Batugedara G."/>
            <person name="Gupta M."/>
            <person name="Lu X.M."/>
            <person name="Lenz T."/>
            <person name="Chakravarty S."/>
            <person name="Cornillot E."/>
            <person name="Hu Y."/>
            <person name="Ma W."/>
            <person name="Gonzalez L.M."/>
            <person name="Sanchez S."/>
            <person name="Estrada K."/>
            <person name="Sanchez-Flores A."/>
            <person name="Montero E."/>
            <person name="Harb O.S."/>
            <person name="Le Roch K.G."/>
            <person name="Mamoun C.B."/>
        </authorList>
    </citation>
    <scope>NUCLEOTIDE SEQUENCE</scope>
    <source>
        <strain evidence="6">WA1</strain>
    </source>
</reference>
<dbReference type="AlphaFoldDB" id="A0AAD9PKB5"/>
<comment type="caution">
    <text evidence="6">The sequence shown here is derived from an EMBL/GenBank/DDBJ whole genome shotgun (WGS) entry which is preliminary data.</text>
</comment>
<dbReference type="Gene3D" id="3.30.70.330">
    <property type="match status" value="2"/>
</dbReference>
<gene>
    <name evidence="6" type="ORF">BdWA1_001644</name>
</gene>
<evidence type="ECO:0000256" key="2">
    <source>
        <dbReference type="ARBA" id="ARBA00023242"/>
    </source>
</evidence>
<dbReference type="InterPro" id="IPR000504">
    <property type="entry name" value="RRM_dom"/>
</dbReference>
<dbReference type="PANTHER" id="PTHR48033">
    <property type="entry name" value="RNA-BINDING (RRM/RBD/RNP MOTIFS) FAMILY PROTEIN"/>
    <property type="match status" value="1"/>
</dbReference>
<dbReference type="SMART" id="SM00360">
    <property type="entry name" value="RRM"/>
    <property type="match status" value="2"/>
</dbReference>